<dbReference type="EMBL" id="JALJOR010000010">
    <property type="protein sequence ID" value="KAK9810316.1"/>
    <property type="molecule type" value="Genomic_DNA"/>
</dbReference>
<accession>A0AAW1PPA1</accession>
<dbReference type="Proteomes" id="UP001489004">
    <property type="component" value="Unassembled WGS sequence"/>
</dbReference>
<keyword evidence="2" id="KW-0804">Transcription</keyword>
<dbReference type="PROSITE" id="PS51037">
    <property type="entry name" value="YEATS"/>
    <property type="match status" value="1"/>
</dbReference>
<evidence type="ECO:0000259" key="5">
    <source>
        <dbReference type="PROSITE" id="PS51037"/>
    </source>
</evidence>
<evidence type="ECO:0000313" key="6">
    <source>
        <dbReference type="EMBL" id="KAK9810316.1"/>
    </source>
</evidence>
<dbReference type="PANTHER" id="PTHR47573">
    <property type="entry name" value="PROTEIN AF-9 HOMOLOG"/>
    <property type="match status" value="1"/>
</dbReference>
<dbReference type="Pfam" id="PF03366">
    <property type="entry name" value="YEATS"/>
    <property type="match status" value="1"/>
</dbReference>
<name>A0AAW1PPA1_9CHLO</name>
<evidence type="ECO:0000313" key="7">
    <source>
        <dbReference type="Proteomes" id="UP001489004"/>
    </source>
</evidence>
<evidence type="ECO:0000256" key="2">
    <source>
        <dbReference type="ARBA" id="ARBA00023163"/>
    </source>
</evidence>
<proteinExistence type="predicted"/>
<keyword evidence="1" id="KW-0805">Transcription regulation</keyword>
<dbReference type="InterPro" id="IPR005033">
    <property type="entry name" value="YEATS"/>
</dbReference>
<reference evidence="6 7" key="1">
    <citation type="journal article" date="2024" name="Nat. Commun.">
        <title>Phylogenomics reveals the evolutionary origins of lichenization in chlorophyte algae.</title>
        <authorList>
            <person name="Puginier C."/>
            <person name="Libourel C."/>
            <person name="Otte J."/>
            <person name="Skaloud P."/>
            <person name="Haon M."/>
            <person name="Grisel S."/>
            <person name="Petersen M."/>
            <person name="Berrin J.G."/>
            <person name="Delaux P.M."/>
            <person name="Dal Grande F."/>
            <person name="Keller J."/>
        </authorList>
    </citation>
    <scope>NUCLEOTIDE SEQUENCE [LARGE SCALE GENOMIC DNA]</scope>
    <source>
        <strain evidence="6 7">SAG 2043</strain>
    </source>
</reference>
<dbReference type="CDD" id="cd16910">
    <property type="entry name" value="YEATS_TFIID14_like"/>
    <property type="match status" value="1"/>
</dbReference>
<sequence length="209" mass="23754">MDGEGGTFTGSKGERRLQNTEFAFPIVVGTVAFFLGKKATEYESHKWTLYVRGADNQDITHVIKKVTFQLHPSFQNPNREVFAPPFELTEVGWGEFEIAIQLHFADDAFEEPVELFHKLKLYSETEVAGHQNPKKPVVAEEYEELVFSEPAEEFYNRVTNITPEPAPALSIAQYTLSFDPQLELQKIAVARQRVAHTKANIQRQLEALT</sequence>
<keyword evidence="7" id="KW-1185">Reference proteome</keyword>
<dbReference type="InterPro" id="IPR055129">
    <property type="entry name" value="YEATS_dom"/>
</dbReference>
<comment type="caution">
    <text evidence="6">The sequence shown here is derived from an EMBL/GenBank/DDBJ whole genome shotgun (WGS) entry which is preliminary data.</text>
</comment>
<dbReference type="InterPro" id="IPR038704">
    <property type="entry name" value="YEAST_sf"/>
</dbReference>
<dbReference type="GO" id="GO:0006355">
    <property type="term" value="P:regulation of DNA-templated transcription"/>
    <property type="evidence" value="ECO:0007669"/>
    <property type="project" value="InterPro"/>
</dbReference>
<dbReference type="Gene3D" id="2.60.40.1970">
    <property type="entry name" value="YEATS domain"/>
    <property type="match status" value="1"/>
</dbReference>
<organism evidence="6 7">
    <name type="scientific">[Myrmecia] bisecta</name>
    <dbReference type="NCBI Taxonomy" id="41462"/>
    <lineage>
        <taxon>Eukaryota</taxon>
        <taxon>Viridiplantae</taxon>
        <taxon>Chlorophyta</taxon>
        <taxon>core chlorophytes</taxon>
        <taxon>Trebouxiophyceae</taxon>
        <taxon>Trebouxiales</taxon>
        <taxon>Trebouxiaceae</taxon>
        <taxon>Myrmecia</taxon>
    </lineage>
</organism>
<evidence type="ECO:0000256" key="4">
    <source>
        <dbReference type="PROSITE-ProRule" id="PRU00376"/>
    </source>
</evidence>
<gene>
    <name evidence="6" type="ORF">WJX72_008474</name>
</gene>
<feature type="domain" description="YEATS" evidence="5">
    <location>
        <begin position="16"/>
        <end position="161"/>
    </location>
</feature>
<evidence type="ECO:0000256" key="1">
    <source>
        <dbReference type="ARBA" id="ARBA00023015"/>
    </source>
</evidence>
<protein>
    <recommendedName>
        <fullName evidence="5">YEATS domain-containing protein</fullName>
    </recommendedName>
</protein>
<keyword evidence="3 4" id="KW-0539">Nucleus</keyword>
<dbReference type="PANTHER" id="PTHR47573:SF1">
    <property type="entry name" value="PROTEIN AF-9 HOMOLOG"/>
    <property type="match status" value="1"/>
</dbReference>
<evidence type="ECO:0000256" key="3">
    <source>
        <dbReference type="ARBA" id="ARBA00023242"/>
    </source>
</evidence>
<comment type="subcellular location">
    <subcellularLocation>
        <location evidence="4">Nucleus</location>
    </subcellularLocation>
</comment>
<dbReference type="AlphaFoldDB" id="A0AAW1PPA1"/>
<dbReference type="GO" id="GO:0005634">
    <property type="term" value="C:nucleus"/>
    <property type="evidence" value="ECO:0007669"/>
    <property type="project" value="UniProtKB-SubCell"/>
</dbReference>